<dbReference type="EMBL" id="JAUSQZ010000001">
    <property type="protein sequence ID" value="MDP9827688.1"/>
    <property type="molecule type" value="Genomic_DNA"/>
</dbReference>
<dbReference type="Pfam" id="PF17900">
    <property type="entry name" value="Peptidase_M1_N"/>
    <property type="match status" value="1"/>
</dbReference>
<comment type="similarity">
    <text evidence="3">Belongs to the peptidase M1 family.</text>
</comment>
<comment type="caution">
    <text evidence="17">The sequence shown here is derived from an EMBL/GenBank/DDBJ whole genome shotgun (WGS) entry which is preliminary data.</text>
</comment>
<evidence type="ECO:0000256" key="1">
    <source>
        <dbReference type="ARBA" id="ARBA00000098"/>
    </source>
</evidence>
<dbReference type="InterPro" id="IPR027268">
    <property type="entry name" value="Peptidase_M4/M1_CTD_sf"/>
</dbReference>
<dbReference type="RefSeq" id="WP_307244056.1">
    <property type="nucleotide sequence ID" value="NZ_JAUSQZ010000001.1"/>
</dbReference>
<keyword evidence="9 17" id="KW-0378">Hydrolase</keyword>
<protein>
    <recommendedName>
        <fullName evidence="5">Aminopeptidase N</fullName>
        <ecNumber evidence="4">3.4.11.2</ecNumber>
    </recommendedName>
    <alternativeName>
        <fullName evidence="12">Alanine aminopeptidase</fullName>
    </alternativeName>
    <alternativeName>
        <fullName evidence="13">Lysyl aminopeptidase</fullName>
    </alternativeName>
</protein>
<dbReference type="InterPro" id="IPR001930">
    <property type="entry name" value="Peptidase_M1"/>
</dbReference>
<proteinExistence type="inferred from homology"/>
<comment type="catalytic activity">
    <reaction evidence="1">
        <text>Release of an N-terminal amino acid, Xaa-|-Yaa- from a peptide, amide or arylamide. Xaa is preferably Ala, but may be most amino acids including Pro (slow action). When a terminal hydrophobic residue is followed by a prolyl residue, the two may be released as an intact Xaa-Pro dipeptide.</text>
        <dbReference type="EC" id="3.4.11.2"/>
    </reaction>
</comment>
<evidence type="ECO:0000259" key="15">
    <source>
        <dbReference type="Pfam" id="PF11838"/>
    </source>
</evidence>
<dbReference type="InterPro" id="IPR050344">
    <property type="entry name" value="Peptidase_M1_aminopeptidases"/>
</dbReference>
<dbReference type="CDD" id="cd09602">
    <property type="entry name" value="M1_APN"/>
    <property type="match status" value="1"/>
</dbReference>
<evidence type="ECO:0000259" key="16">
    <source>
        <dbReference type="Pfam" id="PF17900"/>
    </source>
</evidence>
<sequence>MPGTNLTRDEAAARAAAFTVQSYDIDLDLTTGPDTFRSVTTVKFTASSSDPGLFIDLIAPTVHEVVLNGTALDVSEVVSTARIALPGLADGENELRVVADAAYMQTGEGLHRFVDPVDGETYLYSQFEVADARRVFACFDQPDLKSVYTWTVKAPSHWHVVTVASEVEPEPAGNSTSVWRFRPTELMSPYVTALVAGPYHRVTDELTVRDGRTIPLGVFCRKSLAEHLDADNVIAITKAGFTWFEETFDCDYPFPKYDQLFVPEFNAGAMENAGAVTITEVYVFRSRVPKALIERRALTILHELAHMWFGDLVTMRWWDDLWLNESFAEYASTRCQAEATEWATSWTTFSSAEKSWAYRQDQLSSTHPIVADMRDLEDVEVNFDGITYAKGASVLKQLVYWVGQDAFDAGLRQYFKTHAWGNTTLKDLLGHLEKTSGRDLDSWSAAWLQTAGVNTLRPVIETGEDRVITRFAIAQEASEEYPHLRPHRLVVGGYDVVEGKLRRTTRIELDVTGALTEVPQLTGSARPDLILINDEDLAYTKIRLDAGSLDTAIGHLAHFEDSLARTLIWGAAWDMTRDAELPARSFVDLVLSNIASVDDPSVAQTLLRQLSATLDSYVAPEFRDETSATAADRLFALLKTAEPGSDTQLLLARSFAAHASTPSQLASIADLLSGKLTIEGLAVDTEMRWGLLTSLVAGGTAGEHEIEAELTRDDTATGRVHAAAARAATPTAEAKAAAFTSVVDDGDLPNTVQQAVIGGFNRVHDRSLLAPYTQPYFAALTKVWAERTSEMAGQIATGLYPSSQPVGEVLAATEEWLSTTEAEPALRRMVIEGRDAVARAARAQERDRQA</sequence>
<dbReference type="NCBIfam" id="TIGR02412">
    <property type="entry name" value="pepN_strep_liv"/>
    <property type="match status" value="1"/>
</dbReference>
<evidence type="ECO:0000256" key="2">
    <source>
        <dbReference type="ARBA" id="ARBA00001947"/>
    </source>
</evidence>
<feature type="domain" description="Aminopeptidase N-like N-terminal" evidence="16">
    <location>
        <begin position="21"/>
        <end position="191"/>
    </location>
</feature>
<dbReference type="Gene3D" id="2.60.40.1730">
    <property type="entry name" value="tricorn interacting facor f3 domain"/>
    <property type="match status" value="1"/>
</dbReference>
<name>A0ABT9P4T4_9ACTN</name>
<keyword evidence="18" id="KW-1185">Reference proteome</keyword>
<organism evidence="17 18">
    <name type="scientific">Kineosporia succinea</name>
    <dbReference type="NCBI Taxonomy" id="84632"/>
    <lineage>
        <taxon>Bacteria</taxon>
        <taxon>Bacillati</taxon>
        <taxon>Actinomycetota</taxon>
        <taxon>Actinomycetes</taxon>
        <taxon>Kineosporiales</taxon>
        <taxon>Kineosporiaceae</taxon>
        <taxon>Kineosporia</taxon>
    </lineage>
</organism>
<evidence type="ECO:0000256" key="11">
    <source>
        <dbReference type="ARBA" id="ARBA00023049"/>
    </source>
</evidence>
<feature type="domain" description="ERAP1-like C-terminal" evidence="15">
    <location>
        <begin position="529"/>
        <end position="839"/>
    </location>
</feature>
<dbReference type="InterPro" id="IPR012778">
    <property type="entry name" value="Pept_M1_aminopeptidase"/>
</dbReference>
<dbReference type="InterPro" id="IPR014782">
    <property type="entry name" value="Peptidase_M1_dom"/>
</dbReference>
<comment type="cofactor">
    <cofactor evidence="2">
        <name>Zn(2+)</name>
        <dbReference type="ChEBI" id="CHEBI:29105"/>
    </cofactor>
</comment>
<dbReference type="GO" id="GO:0016285">
    <property type="term" value="F:alanyl aminopeptidase activity"/>
    <property type="evidence" value="ECO:0007669"/>
    <property type="project" value="UniProtKB-EC"/>
</dbReference>
<gene>
    <name evidence="17" type="ORF">J2S57_003437</name>
</gene>
<evidence type="ECO:0000259" key="14">
    <source>
        <dbReference type="Pfam" id="PF01433"/>
    </source>
</evidence>
<evidence type="ECO:0000256" key="9">
    <source>
        <dbReference type="ARBA" id="ARBA00022801"/>
    </source>
</evidence>
<evidence type="ECO:0000313" key="18">
    <source>
        <dbReference type="Proteomes" id="UP001235712"/>
    </source>
</evidence>
<reference evidence="17 18" key="1">
    <citation type="submission" date="2023-07" db="EMBL/GenBank/DDBJ databases">
        <title>Sequencing the genomes of 1000 actinobacteria strains.</title>
        <authorList>
            <person name="Klenk H.-P."/>
        </authorList>
    </citation>
    <scope>NUCLEOTIDE SEQUENCE [LARGE SCALE GENOMIC DNA]</scope>
    <source>
        <strain evidence="17 18">DSM 44388</strain>
    </source>
</reference>
<evidence type="ECO:0000256" key="4">
    <source>
        <dbReference type="ARBA" id="ARBA00012564"/>
    </source>
</evidence>
<dbReference type="InterPro" id="IPR042097">
    <property type="entry name" value="Aminopeptidase_N-like_N_sf"/>
</dbReference>
<dbReference type="PANTHER" id="PTHR11533:SF174">
    <property type="entry name" value="PUROMYCIN-SENSITIVE AMINOPEPTIDASE-RELATED"/>
    <property type="match status" value="1"/>
</dbReference>
<dbReference type="InterPro" id="IPR024571">
    <property type="entry name" value="ERAP1-like_C_dom"/>
</dbReference>
<dbReference type="Gene3D" id="1.10.390.10">
    <property type="entry name" value="Neutral Protease Domain 2"/>
    <property type="match status" value="1"/>
</dbReference>
<dbReference type="EC" id="3.4.11.2" evidence="4"/>
<keyword evidence="7" id="KW-0645">Protease</keyword>
<evidence type="ECO:0000256" key="5">
    <source>
        <dbReference type="ARBA" id="ARBA00015611"/>
    </source>
</evidence>
<keyword evidence="6 17" id="KW-0031">Aminopeptidase</keyword>
<accession>A0ABT9P4T4</accession>
<dbReference type="PANTHER" id="PTHR11533">
    <property type="entry name" value="PROTEASE M1 ZINC METALLOPROTEASE"/>
    <property type="match status" value="1"/>
</dbReference>
<keyword evidence="8" id="KW-0479">Metal-binding</keyword>
<dbReference type="Proteomes" id="UP001235712">
    <property type="component" value="Unassembled WGS sequence"/>
</dbReference>
<feature type="domain" description="Peptidase M1 membrane alanine aminopeptidase" evidence="14">
    <location>
        <begin position="236"/>
        <end position="447"/>
    </location>
</feature>
<evidence type="ECO:0000313" key="17">
    <source>
        <dbReference type="EMBL" id="MDP9827688.1"/>
    </source>
</evidence>
<evidence type="ECO:0000256" key="7">
    <source>
        <dbReference type="ARBA" id="ARBA00022670"/>
    </source>
</evidence>
<evidence type="ECO:0000256" key="8">
    <source>
        <dbReference type="ARBA" id="ARBA00022723"/>
    </source>
</evidence>
<evidence type="ECO:0000256" key="13">
    <source>
        <dbReference type="ARBA" id="ARBA00031533"/>
    </source>
</evidence>
<dbReference type="SUPFAM" id="SSF63737">
    <property type="entry name" value="Leukotriene A4 hydrolase N-terminal domain"/>
    <property type="match status" value="1"/>
</dbReference>
<keyword evidence="10" id="KW-0862">Zinc</keyword>
<dbReference type="PRINTS" id="PR00756">
    <property type="entry name" value="ALADIPTASE"/>
</dbReference>
<evidence type="ECO:0000256" key="6">
    <source>
        <dbReference type="ARBA" id="ARBA00022438"/>
    </source>
</evidence>
<dbReference type="InterPro" id="IPR045357">
    <property type="entry name" value="Aminopeptidase_N-like_N"/>
</dbReference>
<evidence type="ECO:0000256" key="12">
    <source>
        <dbReference type="ARBA" id="ARBA00029811"/>
    </source>
</evidence>
<keyword evidence="11" id="KW-0482">Metalloprotease</keyword>
<dbReference type="Pfam" id="PF11838">
    <property type="entry name" value="ERAP1_C"/>
    <property type="match status" value="1"/>
</dbReference>
<evidence type="ECO:0000256" key="10">
    <source>
        <dbReference type="ARBA" id="ARBA00022833"/>
    </source>
</evidence>
<evidence type="ECO:0000256" key="3">
    <source>
        <dbReference type="ARBA" id="ARBA00010136"/>
    </source>
</evidence>
<dbReference type="Pfam" id="PF01433">
    <property type="entry name" value="Peptidase_M1"/>
    <property type="match status" value="1"/>
</dbReference>
<dbReference type="SUPFAM" id="SSF55486">
    <property type="entry name" value="Metalloproteases ('zincins'), catalytic domain"/>
    <property type="match status" value="1"/>
</dbReference>